<comment type="similarity">
    <text evidence="1">Belongs to the Smg family.</text>
</comment>
<evidence type="ECO:0000256" key="1">
    <source>
        <dbReference type="HAMAP-Rule" id="MF_00598"/>
    </source>
</evidence>
<dbReference type="RefSeq" id="WP_041062824.1">
    <property type="nucleotide sequence ID" value="NZ_AP014521.1"/>
</dbReference>
<dbReference type="PANTHER" id="PTHR38692:SF1">
    <property type="entry name" value="PROTEIN SMG"/>
    <property type="match status" value="1"/>
</dbReference>
<dbReference type="HAMAP" id="MF_00598">
    <property type="entry name" value="Smg"/>
    <property type="match status" value="1"/>
</dbReference>
<organism evidence="2 3">
    <name type="scientific">Candidatus Tachikawaea gelatinosa</name>
    <dbReference type="NCBI Taxonomy" id="1410383"/>
    <lineage>
        <taxon>Bacteria</taxon>
        <taxon>Pseudomonadati</taxon>
        <taxon>Pseudomonadota</taxon>
        <taxon>Gammaproteobacteria</taxon>
        <taxon>Enterobacterales</taxon>
        <taxon>Enterobacteriaceae</taxon>
        <taxon>Candidatus Tachikawaea</taxon>
    </lineage>
</organism>
<evidence type="ECO:0000313" key="3">
    <source>
        <dbReference type="Proteomes" id="UP000031627"/>
    </source>
</evidence>
<keyword evidence="3" id="KW-1185">Reference proteome</keyword>
<reference evidence="2 3" key="2">
    <citation type="journal article" date="2014" name="Curr. Biol.">
        <title>Symbiont-Supplemented Maternal Investment Underpinning Host's Ecological Adaptation.</title>
        <authorList>
            <person name="Kaiwa N."/>
            <person name="Hosokawa T."/>
            <person name="Nikoh N."/>
            <person name="Tanahashi M."/>
            <person name="Moriyama M."/>
            <person name="Meng X.Y."/>
            <person name="Maeda T."/>
            <person name="Yamaguchi K."/>
            <person name="Shigenobu S."/>
            <person name="Ito M."/>
            <person name="Fukatsu T."/>
        </authorList>
    </citation>
    <scope>NUCLEOTIDE SEQUENCE [LARGE SCALE GENOMIC DNA]</scope>
    <source>
        <strain evidence="2 3">UwTKB</strain>
    </source>
</reference>
<protein>
    <recommendedName>
        <fullName evidence="1">Protein Smg</fullName>
    </recommendedName>
</protein>
<dbReference type="AlphaFoldDB" id="A0A090AJA9"/>
<dbReference type="InterPro" id="IPR007456">
    <property type="entry name" value="Smg"/>
</dbReference>
<name>A0A090AJA9_9ENTR</name>
<dbReference type="OrthoDB" id="9788984at2"/>
<evidence type="ECO:0000313" key="2">
    <source>
        <dbReference type="EMBL" id="BAP58528.1"/>
    </source>
</evidence>
<sequence>MLDVLLYLFETYIYNETNINYKKITNDLTEAGFSYKDILSALEWLEQLTIYQKNFLKKNFLKNTPKNPSIRIYTHKENQRLDVKCQEFLLFLERIKILNIETREMVIDSVMSLDILEFSVNYLQWIVLIVLFNVSGYNSSYKKMEELVFHQTLETVH</sequence>
<gene>
    <name evidence="1 2" type="primary">smg</name>
    <name evidence="2" type="ORF">TGUWTKB_2870</name>
</gene>
<proteinExistence type="inferred from homology"/>
<dbReference type="EMBL" id="AP014521">
    <property type="protein sequence ID" value="BAP58528.1"/>
    <property type="molecule type" value="Genomic_DNA"/>
</dbReference>
<accession>A0A090AJA9</accession>
<dbReference type="PANTHER" id="PTHR38692">
    <property type="entry name" value="PROTEIN SMG"/>
    <property type="match status" value="1"/>
</dbReference>
<reference evidence="3" key="1">
    <citation type="submission" date="2013-11" db="EMBL/GenBank/DDBJ databases">
        <title>Symbiont-containing voluminous jelly as an extraordinary maternal gift for overwintering insect nymphs.</title>
        <authorList>
            <person name="Kaiwa N."/>
            <person name="Hosokawa T."/>
            <person name="Nikoh N."/>
            <person name="Meng X.Y."/>
            <person name="Tanahashi M."/>
            <person name="Moriyama M."/>
            <person name="Maeda T."/>
            <person name="Yamaguchi K."/>
            <person name="Shigenobu S."/>
            <person name="Ito M."/>
            <person name="Fukatsu T."/>
        </authorList>
    </citation>
    <scope>NUCLEOTIDE SEQUENCE [LARGE SCALE GENOMIC DNA]</scope>
    <source>
        <strain evidence="3">UwTKB</strain>
    </source>
</reference>
<dbReference type="Proteomes" id="UP000031627">
    <property type="component" value="Chromosome"/>
</dbReference>
<dbReference type="Pfam" id="PF04361">
    <property type="entry name" value="DUF494"/>
    <property type="match status" value="1"/>
</dbReference>
<dbReference type="KEGG" id="sbw:TGUWTKB_2870"/>
<dbReference type="STRING" id="1410383.TGUWTKB_2870"/>
<dbReference type="HOGENOM" id="CLU_133242_0_0_6"/>